<dbReference type="PANTHER" id="PTHR21558">
    <property type="entry name" value="SPEER/SPETEX"/>
    <property type="match status" value="1"/>
</dbReference>
<keyword evidence="1" id="KW-1185">Reference proteome</keyword>
<accession>A0A6P5PCK7</accession>
<gene>
    <name evidence="2" type="primary">LOC110288657</name>
</gene>
<organism evidence="1 2">
    <name type="scientific">Mus caroli</name>
    <name type="common">Ryukyu mouse</name>
    <name type="synonym">Ricefield mouse</name>
    <dbReference type="NCBI Taxonomy" id="10089"/>
    <lineage>
        <taxon>Eukaryota</taxon>
        <taxon>Metazoa</taxon>
        <taxon>Chordata</taxon>
        <taxon>Craniata</taxon>
        <taxon>Vertebrata</taxon>
        <taxon>Euteleostomi</taxon>
        <taxon>Mammalia</taxon>
        <taxon>Eutheria</taxon>
        <taxon>Euarchontoglires</taxon>
        <taxon>Glires</taxon>
        <taxon>Rodentia</taxon>
        <taxon>Myomorpha</taxon>
        <taxon>Muroidea</taxon>
        <taxon>Muridae</taxon>
        <taxon>Murinae</taxon>
        <taxon>Mus</taxon>
        <taxon>Mus</taxon>
    </lineage>
</organism>
<feature type="non-terminal residue" evidence="2">
    <location>
        <position position="109"/>
    </location>
</feature>
<evidence type="ECO:0000313" key="1">
    <source>
        <dbReference type="Proteomes" id="UP000515126"/>
    </source>
</evidence>
<dbReference type="AlphaFoldDB" id="A0A6P5PCK7"/>
<dbReference type="RefSeq" id="XP_021010609.1">
    <property type="nucleotide sequence ID" value="XM_021154950.1"/>
</dbReference>
<proteinExistence type="predicted"/>
<dbReference type="GeneID" id="110288657"/>
<name>A0A6P5PCK7_MUSCR</name>
<reference evidence="2" key="1">
    <citation type="submission" date="2025-08" db="UniProtKB">
        <authorList>
            <consortium name="RefSeq"/>
        </authorList>
    </citation>
    <scope>IDENTIFICATION</scope>
</reference>
<sequence>PYHRQNPLYEQMKLKEKEIVTFLHKLEMETMEPRENFQELEKEINFYRNLSSRLLMEKNLIKKNLVILQQDSKEVQADWAIIHQYLVALNLSGKDEQEKNSNLETQEYQ</sequence>
<evidence type="ECO:0000313" key="2">
    <source>
        <dbReference type="RefSeq" id="XP_021010609.1"/>
    </source>
</evidence>
<protein>
    <submittedName>
        <fullName evidence="2">Disks large homolog 5-like</fullName>
    </submittedName>
</protein>
<feature type="non-terminal residue" evidence="2">
    <location>
        <position position="1"/>
    </location>
</feature>
<dbReference type="KEGG" id="mcal:110288657"/>
<dbReference type="PANTHER" id="PTHR21558:SF13">
    <property type="entry name" value="MCG129800-RELATED"/>
    <property type="match status" value="1"/>
</dbReference>
<dbReference type="Proteomes" id="UP000515126">
    <property type="component" value="Unplaced"/>
</dbReference>